<gene>
    <name evidence="1" type="ORF">PPN31114_03526</name>
</gene>
<accession>A0A5E4WVC4</accession>
<dbReference type="RefSeq" id="WP_150680771.1">
    <property type="nucleotide sequence ID" value="NZ_CABPSK010000003.1"/>
</dbReference>
<keyword evidence="2" id="KW-1185">Reference proteome</keyword>
<dbReference type="EMBL" id="CABPSK010000003">
    <property type="protein sequence ID" value="VVE28461.1"/>
    <property type="molecule type" value="Genomic_DNA"/>
</dbReference>
<dbReference type="AlphaFoldDB" id="A0A5E4WVC4"/>
<organism evidence="1 2">
    <name type="scientific">Pandoraea pneumonica</name>
    <dbReference type="NCBI Taxonomy" id="2508299"/>
    <lineage>
        <taxon>Bacteria</taxon>
        <taxon>Pseudomonadati</taxon>
        <taxon>Pseudomonadota</taxon>
        <taxon>Betaproteobacteria</taxon>
        <taxon>Burkholderiales</taxon>
        <taxon>Burkholderiaceae</taxon>
        <taxon>Pandoraea</taxon>
    </lineage>
</organism>
<reference evidence="1 2" key="1">
    <citation type="submission" date="2019-08" db="EMBL/GenBank/DDBJ databases">
        <authorList>
            <person name="Peeters C."/>
        </authorList>
    </citation>
    <scope>NUCLEOTIDE SEQUENCE [LARGE SCALE GENOMIC DNA]</scope>
    <source>
        <strain evidence="1 2">LMG 31114</strain>
    </source>
</reference>
<evidence type="ECO:0000313" key="1">
    <source>
        <dbReference type="EMBL" id="VVE28461.1"/>
    </source>
</evidence>
<sequence>MQFGPGMVCCNKYRAKAGLCCDLDAQLDCVAFESARLAAHAPRRLPEFLTSLLAVFPPNVLFVQARRGGYVDTFIEAAACYCATYPTLDERRTFFHFLAGHFTAEQTERFKTLHNAEWQRLRGKV</sequence>
<dbReference type="GeneID" id="300405535"/>
<dbReference type="OrthoDB" id="9013812at2"/>
<name>A0A5E4WVC4_9BURK</name>
<evidence type="ECO:0000313" key="2">
    <source>
        <dbReference type="Proteomes" id="UP000366945"/>
    </source>
</evidence>
<dbReference type="Proteomes" id="UP000366945">
    <property type="component" value="Unassembled WGS sequence"/>
</dbReference>
<protein>
    <submittedName>
        <fullName evidence="1">Uncharacterized protein</fullName>
    </submittedName>
</protein>
<proteinExistence type="predicted"/>